<reference evidence="3 4" key="2">
    <citation type="journal article" date="2020" name="Microbiol. Resour. Announc.">
        <title>Antarctic desert soil bacteria exhibit high novel natural product potential, evaluated through long-read genome sequencing and comparative genomics.</title>
        <authorList>
            <person name="Benaud N."/>
            <person name="Edwards R.J."/>
            <person name="Amos T.G."/>
            <person name="D'Agostino P.M."/>
            <person name="Gutierrez-Chavez C."/>
            <person name="Montgomery K."/>
            <person name="Nicetic I."/>
            <person name="Ferrari B.C."/>
        </authorList>
    </citation>
    <scope>NUCLEOTIDE SEQUENCE [LARGE SCALE GENOMIC DNA]</scope>
    <source>
        <strain evidence="3 4">SPB151</strain>
    </source>
</reference>
<sequence>MGAALVSAGYPVTGVSARSRASRERAARLLPDVPVVEPAEVVGRADVVILAVPDDAIAEVAGSLPFTEDQYAVHLSGAHGIAVLRGIAATPVALHPPMTFTDAPASLAGVVFTATAPDRALVERLVKDLGAEVQWIAEERRALYHAGLVHGANHLVTLVSQAVDVLRAAGIADPSATLRPLLTATLDNTLRSGHDALTGPILRGDVDTVQAHLAVLRGRPASTYAELARATVELAAGDGRLDRETAARFGEVLERDRTGEAPR</sequence>
<dbReference type="InterPro" id="IPR018931">
    <property type="entry name" value="DUF2520"/>
</dbReference>
<dbReference type="PANTHER" id="PTHR40459">
    <property type="entry name" value="CONSERVED HYPOTHETICAL ALANINE AND LEUCINE RICH PROTEIN"/>
    <property type="match status" value="1"/>
</dbReference>
<accession>A0A7G6WZ92</accession>
<organism evidence="3 4">
    <name type="scientific">Kribbella qitaiheensis</name>
    <dbReference type="NCBI Taxonomy" id="1544730"/>
    <lineage>
        <taxon>Bacteria</taxon>
        <taxon>Bacillati</taxon>
        <taxon>Actinomycetota</taxon>
        <taxon>Actinomycetes</taxon>
        <taxon>Propionibacteriales</taxon>
        <taxon>Kribbellaceae</taxon>
        <taxon>Kribbella</taxon>
    </lineage>
</organism>
<evidence type="ECO:0000313" key="3">
    <source>
        <dbReference type="EMBL" id="QNE19307.1"/>
    </source>
</evidence>
<dbReference type="InterPro" id="IPR036291">
    <property type="entry name" value="NAD(P)-bd_dom_sf"/>
</dbReference>
<keyword evidence="4" id="KW-1185">Reference proteome</keyword>
<dbReference type="SUPFAM" id="SSF48179">
    <property type="entry name" value="6-phosphogluconate dehydrogenase C-terminal domain-like"/>
    <property type="match status" value="1"/>
</dbReference>
<evidence type="ECO:0000259" key="1">
    <source>
        <dbReference type="Pfam" id="PF10727"/>
    </source>
</evidence>
<dbReference type="AlphaFoldDB" id="A0A7G6WZ92"/>
<name>A0A7G6WZ92_9ACTN</name>
<dbReference type="Gene3D" id="3.40.50.720">
    <property type="entry name" value="NAD(P)-binding Rossmann-like Domain"/>
    <property type="match status" value="1"/>
</dbReference>
<dbReference type="EMBL" id="CP043661">
    <property type="protein sequence ID" value="QNE19307.1"/>
    <property type="molecule type" value="Genomic_DNA"/>
</dbReference>
<dbReference type="Pfam" id="PF10727">
    <property type="entry name" value="Rossmann-like"/>
    <property type="match status" value="1"/>
</dbReference>
<evidence type="ECO:0000259" key="2">
    <source>
        <dbReference type="Pfam" id="PF10728"/>
    </source>
</evidence>
<dbReference type="SUPFAM" id="SSF51735">
    <property type="entry name" value="NAD(P)-binding Rossmann-fold domains"/>
    <property type="match status" value="1"/>
</dbReference>
<dbReference type="InterPro" id="IPR008927">
    <property type="entry name" value="6-PGluconate_DH-like_C_sf"/>
</dbReference>
<proteinExistence type="predicted"/>
<feature type="domain" description="DUF2520" evidence="2">
    <location>
        <begin position="111"/>
        <end position="231"/>
    </location>
</feature>
<dbReference type="InterPro" id="IPR019665">
    <property type="entry name" value="OxRdtase/DH_put_Rossmann_dom"/>
</dbReference>
<reference evidence="4" key="1">
    <citation type="submission" date="2019-09" db="EMBL/GenBank/DDBJ databases">
        <title>Antimicrobial potential of Antarctic Bacteria.</title>
        <authorList>
            <person name="Benaud N."/>
            <person name="Edwards R.J."/>
            <person name="Ferrari B.C."/>
        </authorList>
    </citation>
    <scope>NUCLEOTIDE SEQUENCE [LARGE SCALE GENOMIC DNA]</scope>
    <source>
        <strain evidence="4">SPB151</strain>
    </source>
</reference>
<dbReference type="InterPro" id="IPR037108">
    <property type="entry name" value="TM1727-like_C_sf"/>
</dbReference>
<dbReference type="Pfam" id="PF10728">
    <property type="entry name" value="DUF2520"/>
    <property type="match status" value="1"/>
</dbReference>
<evidence type="ECO:0000313" key="4">
    <source>
        <dbReference type="Proteomes" id="UP000515563"/>
    </source>
</evidence>
<dbReference type="Gene3D" id="1.10.1040.20">
    <property type="entry name" value="ProC-like, C-terminal domain"/>
    <property type="match status" value="1"/>
</dbReference>
<gene>
    <name evidence="3" type="ORF">F1D05_17020</name>
</gene>
<dbReference type="PANTHER" id="PTHR40459:SF1">
    <property type="entry name" value="CONSERVED HYPOTHETICAL ALANINE AND LEUCINE RICH PROTEIN"/>
    <property type="match status" value="1"/>
</dbReference>
<protein>
    <submittedName>
        <fullName evidence="3">DUF2520 domain-containing protein</fullName>
    </submittedName>
</protein>
<dbReference type="KEGG" id="kqi:F1D05_17020"/>
<dbReference type="Proteomes" id="UP000515563">
    <property type="component" value="Chromosome"/>
</dbReference>
<feature type="domain" description="Putative oxidoreductase/dehydrogenase Rossmann-like" evidence="1">
    <location>
        <begin position="1"/>
        <end position="96"/>
    </location>
</feature>